<dbReference type="InterPro" id="IPR027417">
    <property type="entry name" value="P-loop_NTPase"/>
</dbReference>
<keyword evidence="6 15" id="KW-0547">Nucleotide-binding</keyword>
<comment type="caution">
    <text evidence="15">Lacks conserved residue(s) required for the propagation of feature annotation.</text>
</comment>
<dbReference type="HAMAP" id="MF_04000">
    <property type="entry name" value="PPV_E1"/>
    <property type="match status" value="1"/>
</dbReference>
<dbReference type="InterPro" id="IPR016393">
    <property type="entry name" value="Rep_E1_papillomaV"/>
</dbReference>
<evidence type="ECO:0000256" key="6">
    <source>
        <dbReference type="ARBA" id="ARBA00022741"/>
    </source>
</evidence>
<evidence type="ECO:0000256" key="2">
    <source>
        <dbReference type="ARBA" id="ARBA00022518"/>
    </source>
</evidence>
<comment type="catalytic activity">
    <reaction evidence="13 15 16">
        <text>ATP + H2O = ADP + phosphate + H(+)</text>
        <dbReference type="Rhea" id="RHEA:13065"/>
        <dbReference type="ChEBI" id="CHEBI:15377"/>
        <dbReference type="ChEBI" id="CHEBI:15378"/>
        <dbReference type="ChEBI" id="CHEBI:30616"/>
        <dbReference type="ChEBI" id="CHEBI:43474"/>
        <dbReference type="ChEBI" id="CHEBI:456216"/>
        <dbReference type="EC" id="5.6.2.4"/>
    </reaction>
</comment>
<evidence type="ECO:0000259" key="18">
    <source>
        <dbReference type="PROSITE" id="PS51206"/>
    </source>
</evidence>
<comment type="PTM">
    <text evidence="15">Sumoylated.</text>
</comment>
<evidence type="ECO:0000256" key="13">
    <source>
        <dbReference type="ARBA" id="ARBA00048988"/>
    </source>
</evidence>
<dbReference type="Pfam" id="PF00524">
    <property type="entry name" value="PPV_E1_N"/>
    <property type="match status" value="1"/>
</dbReference>
<dbReference type="GO" id="GO:0016887">
    <property type="term" value="F:ATP hydrolysis activity"/>
    <property type="evidence" value="ECO:0007669"/>
    <property type="project" value="RHEA"/>
</dbReference>
<proteinExistence type="inferred from homology"/>
<dbReference type="SUPFAM" id="SSF52540">
    <property type="entry name" value="P-loop containing nucleoside triphosphate hydrolases"/>
    <property type="match status" value="1"/>
</dbReference>
<evidence type="ECO:0000256" key="11">
    <source>
        <dbReference type="ARBA" id="ARBA00023235"/>
    </source>
</evidence>
<evidence type="ECO:0000256" key="3">
    <source>
        <dbReference type="ARBA" id="ARBA00022553"/>
    </source>
</evidence>
<evidence type="ECO:0000256" key="5">
    <source>
        <dbReference type="ARBA" id="ARBA00022705"/>
    </source>
</evidence>
<feature type="binding site" evidence="15">
    <location>
        <begin position="438"/>
        <end position="445"/>
    </location>
    <ligand>
        <name>ATP</name>
        <dbReference type="ChEBI" id="CHEBI:30616"/>
    </ligand>
</feature>
<dbReference type="Pfam" id="PF00519">
    <property type="entry name" value="PPV_E1_C"/>
    <property type="match status" value="1"/>
</dbReference>
<dbReference type="Pfam" id="PF20450">
    <property type="entry name" value="PPV_E1_DBD"/>
    <property type="match status" value="1"/>
</dbReference>
<name>A0A3G8G7G3_9PAPI</name>
<evidence type="ECO:0000256" key="9">
    <source>
        <dbReference type="ARBA" id="ARBA00022840"/>
    </source>
</evidence>
<comment type="similarity">
    <text evidence="15 16">Belongs to the papillomaviridae E1 protein family.</text>
</comment>
<evidence type="ECO:0000256" key="17">
    <source>
        <dbReference type="SAM" id="MobiDB-lite"/>
    </source>
</evidence>
<dbReference type="InterPro" id="IPR046832">
    <property type="entry name" value="PPV_E1_DBD"/>
</dbReference>
<dbReference type="InterPro" id="IPR014000">
    <property type="entry name" value="PPV_DNA_helicase_E1_N"/>
</dbReference>
<evidence type="ECO:0000256" key="15">
    <source>
        <dbReference type="HAMAP-Rule" id="MF_04000"/>
    </source>
</evidence>
<dbReference type="InterPro" id="IPR037102">
    <property type="entry name" value="Znf_lg_T-Ag_D1_dom_sf"/>
</dbReference>
<reference evidence="19" key="1">
    <citation type="submission" date="2018-10" db="EMBL/GenBank/DDBJ databases">
        <title>Complete Genome Sequence of a Novel Human Betapapillomavirus Isolated from Skin.</title>
        <authorList>
            <person name="Brancaccio R.N."/>
            <person name="Robitaille A."/>
            <person name="Dutta S."/>
            <person name="Rollison D.E."/>
            <person name="Tommasino M."/>
            <person name="Gheit T."/>
        </authorList>
    </citation>
    <scope>NUCLEOTIDE SEQUENCE</scope>
    <source>
        <strain evidence="19">ICB2</strain>
    </source>
</reference>
<keyword evidence="11 15" id="KW-0413">Isomerase</keyword>
<feature type="domain" description="SF3 helicase" evidence="18">
    <location>
        <begin position="412"/>
        <end position="562"/>
    </location>
</feature>
<dbReference type="SUPFAM" id="SSF55464">
    <property type="entry name" value="Origin of replication-binding domain, RBD-like"/>
    <property type="match status" value="1"/>
</dbReference>
<evidence type="ECO:0000256" key="10">
    <source>
        <dbReference type="ARBA" id="ARBA00023125"/>
    </source>
</evidence>
<gene>
    <name evidence="15 19" type="primary">E1</name>
</gene>
<keyword evidence="4 15" id="KW-1048">Host nucleus</keyword>
<keyword evidence="10 15" id="KW-0238">DNA-binding</keyword>
<organism evidence="19">
    <name type="scientific">Human papillomavirus</name>
    <dbReference type="NCBI Taxonomy" id="10566"/>
    <lineage>
        <taxon>Viruses</taxon>
        <taxon>Monodnaviria</taxon>
        <taxon>Shotokuvirae</taxon>
        <taxon>Cossaviricota</taxon>
        <taxon>Papovaviricetes</taxon>
        <taxon>Zurhausenvirales</taxon>
        <taxon>Papillomaviridae</taxon>
    </lineage>
</organism>
<feature type="modified residue" description="Phosphoserine; by host" evidence="15">
    <location>
        <position position="95"/>
    </location>
</feature>
<dbReference type="InterPro" id="IPR046935">
    <property type="entry name" value="PPV_E1_DBD_sf"/>
</dbReference>
<sequence length="610" mass="70334">MTDDDTKGTKFDPKEGCSDWFVLEAECSDNSLDGDLEKLFEEGNDTDISDLIDDEDTIQGNSRELLCQQQSEESEQQIHLLKRKYFSSQEILQLSPRLQSMSISPQHKSKRRLFERDSGLELSFNEAEDFTQQTVEVQEVSATGSEPADQGSKGLGIVKDLLKCSNTKAMLLAKFKEAFAVGFMELTRQYKSSKTCCRDWVVTVYAVQDELIESSKQLLLQHCAYIWLQHMPPMCLYLLCFNVGKSRETVCRLLINLLQVAEVQILAEPPKLRSTLSALFWYKGSMNPNVYAHGEYPDWIVTQTMINHQSAEATQFDLSTMIQYAYDNDLIDEAEIAYHYAKLADTDANARAFLQHNSQARFVRECAIMVRHYKRGEMKDMSISAWIHNKLLVVEGEGHWSDIVRFIRFQDINFIRFLDVFKSFLHNTPKKNCLLFHGPPDTGKSMFTMSLIKVLKGKVLSFANCKSNFWLQPLADTKIALIDDVTCVCWDYIDQYLRNGLDGNVVCLDLKHRAPCQIKFPPLILTSNIDVMKEDKYRYLHSRVHAFAFPNKFPFDSNNKPQFRLTDQSWKSFFERLWKQLDLSDQEDEGDDGHTQRTFQCTAREPNGHL</sequence>
<dbReference type="GO" id="GO:0005524">
    <property type="term" value="F:ATP binding"/>
    <property type="evidence" value="ECO:0007669"/>
    <property type="project" value="UniProtKB-UniRule"/>
</dbReference>
<comment type="PTM">
    <text evidence="15">Phosphorylated.</text>
</comment>
<comment type="subunit">
    <text evidence="15">Can form hexamers. Interacts with E2 protein; this interaction increases E1 DNA binding specificity. Interacts with host DNA polymerase subunit POLA2. Interacts with host single stranded DNA-binding protein RPA1. Interacts with host TOP1; this interaction stimulates the enzymatic activity of TOP1.</text>
</comment>
<dbReference type="PROSITE" id="PS51206">
    <property type="entry name" value="SF3_HELICASE_1"/>
    <property type="match status" value="1"/>
</dbReference>
<keyword evidence="9 15" id="KW-0067">ATP-binding</keyword>
<comment type="function">
    <text evidence="16">ATP-dependent DNA helicase required for initiation of viral DNA replication. It forms a complex with the viral E2 protein. The E1-E2 complex binds to the replication origin which contains binding sites for both proteins.</text>
</comment>
<keyword evidence="5 15" id="KW-0235">DNA replication</keyword>
<evidence type="ECO:0000313" key="19">
    <source>
        <dbReference type="EMBL" id="AZG02843.1"/>
    </source>
</evidence>
<feature type="region of interest" description="Disordered" evidence="17">
    <location>
        <begin position="585"/>
        <end position="610"/>
    </location>
</feature>
<keyword evidence="2 15" id="KW-0244">Early protein</keyword>
<comment type="catalytic activity">
    <reaction evidence="12 15">
        <text>Couples ATP hydrolysis with the unwinding of duplex DNA by translocating in the 3'-5' direction.</text>
        <dbReference type="EC" id="5.6.2.4"/>
    </reaction>
</comment>
<evidence type="ECO:0000256" key="12">
    <source>
        <dbReference type="ARBA" id="ARBA00034617"/>
    </source>
</evidence>
<keyword evidence="3 15" id="KW-0597">Phosphoprotein</keyword>
<feature type="cross-link" description="Glycyl lysine isopeptide (Lys-Gly) (interchain with G-Cter in SUMO)" evidence="15">
    <location>
        <position position="519"/>
    </location>
</feature>
<dbReference type="EC" id="5.6.2.4" evidence="15 16"/>
<dbReference type="GO" id="GO:0003677">
    <property type="term" value="F:DNA binding"/>
    <property type="evidence" value="ECO:0007669"/>
    <property type="project" value="UniProtKB-UniRule"/>
</dbReference>
<dbReference type="GO" id="GO:0006260">
    <property type="term" value="P:DNA replication"/>
    <property type="evidence" value="ECO:0007669"/>
    <property type="project" value="UniProtKB-UniRule"/>
</dbReference>
<comment type="function">
    <text evidence="14 15">ATP-dependent DNA 3'-5' helicase required for initiation of viral DNA replication. It forms a complex with the viral E2 protein. The E1-E2 complex binds to the replication origin which contains binding sites for both proteins. During the initial step, a dimer of E1 interacts with a dimer of protein E2 leading to a complex that binds the viral origin of replication with high specificity. Then, a second dimer of E1 displaces the E2 dimer in an ATP-dependent manner to form the E1 tetramer. Following this, two E1 monomers are added to each half of the site, which results in the formation of two E1 trimers on the viral ori. Subsequently, two hexamers will be created. The double hexamer acts as a bi-directional helicase machinery and unwinds the viral DNA and then recruits the host DNA polymerase to start replication.</text>
</comment>
<dbReference type="InterPro" id="IPR001177">
    <property type="entry name" value="PPV_DNA_helicase_E1_C"/>
</dbReference>
<dbReference type="GO" id="GO:0042025">
    <property type="term" value="C:host cell nucleus"/>
    <property type="evidence" value="ECO:0007669"/>
    <property type="project" value="UniProtKB-SubCell"/>
</dbReference>
<dbReference type="Gene3D" id="3.40.1310.10">
    <property type="match status" value="1"/>
</dbReference>
<evidence type="ECO:0000256" key="7">
    <source>
        <dbReference type="ARBA" id="ARBA00022801"/>
    </source>
</evidence>
<dbReference type="Gene3D" id="1.10.10.510">
    <property type="entry name" value="Zinc finger, large T-antigen D1 domain"/>
    <property type="match status" value="1"/>
</dbReference>
<feature type="short sequence motif" description="Nuclear localization signal" evidence="15">
    <location>
        <begin position="82"/>
        <end position="84"/>
    </location>
</feature>
<evidence type="ECO:0000256" key="4">
    <source>
        <dbReference type="ARBA" id="ARBA00022562"/>
    </source>
</evidence>
<evidence type="ECO:0000256" key="14">
    <source>
        <dbReference type="ARBA" id="ARBA00093297"/>
    </source>
</evidence>
<dbReference type="InterPro" id="IPR014015">
    <property type="entry name" value="Helicase_SF3_DNA-vir"/>
</dbReference>
<evidence type="ECO:0000256" key="16">
    <source>
        <dbReference type="PIRNR" id="PIRNR003383"/>
    </source>
</evidence>
<protein>
    <recommendedName>
        <fullName evidence="15 16">Replication protein E1</fullName>
        <ecNumber evidence="15 16">5.6.2.4</ecNumber>
    </recommendedName>
    <alternativeName>
        <fullName evidence="15">ATP-dependent helicase E1</fullName>
    </alternativeName>
    <alternativeName>
        <fullName evidence="15">DNA 3'-5' helicase E1</fullName>
    </alternativeName>
</protein>
<dbReference type="GO" id="GO:0043138">
    <property type="term" value="F:3'-5' DNA helicase activity"/>
    <property type="evidence" value="ECO:0007669"/>
    <property type="project" value="UniProtKB-UniRule"/>
</dbReference>
<comment type="subcellular location">
    <subcellularLocation>
        <location evidence="1 15">Host nucleus</location>
    </subcellularLocation>
</comment>
<feature type="modified residue" description="Phosphoserine; by host" evidence="15">
    <location>
        <position position="88"/>
    </location>
</feature>
<keyword evidence="7 15" id="KW-0378">Hydrolase</keyword>
<keyword evidence="15" id="KW-1017">Isopeptide bond</keyword>
<keyword evidence="15" id="KW-0832">Ubl conjugation</keyword>
<evidence type="ECO:0000256" key="1">
    <source>
        <dbReference type="ARBA" id="ARBA00004147"/>
    </source>
</evidence>
<accession>A0A3G8G7G3</accession>
<dbReference type="Gene3D" id="3.40.50.300">
    <property type="entry name" value="P-loop containing nucleotide triphosphate hydrolases"/>
    <property type="match status" value="1"/>
</dbReference>
<evidence type="ECO:0000256" key="8">
    <source>
        <dbReference type="ARBA" id="ARBA00022806"/>
    </source>
</evidence>
<keyword evidence="8 15" id="KW-0347">Helicase</keyword>
<dbReference type="PIRSF" id="PIRSF003383">
    <property type="entry name" value="Rep_E1_papillomaV"/>
    <property type="match status" value="1"/>
</dbReference>
<dbReference type="EMBL" id="MK080568">
    <property type="protein sequence ID" value="AZG02843.1"/>
    <property type="molecule type" value="Genomic_DNA"/>
</dbReference>